<feature type="chain" id="PRO_5022854678" evidence="1">
    <location>
        <begin position="27"/>
        <end position="141"/>
    </location>
</feature>
<accession>A0A5C6RWS4</accession>
<evidence type="ECO:0000313" key="3">
    <source>
        <dbReference type="Proteomes" id="UP000321721"/>
    </source>
</evidence>
<comment type="caution">
    <text evidence="2">The sequence shown here is derived from an EMBL/GenBank/DDBJ whole genome shotgun (WGS) entry which is preliminary data.</text>
</comment>
<name>A0A5C6RWS4_9FLAO</name>
<reference evidence="2 3" key="1">
    <citation type="submission" date="2019-08" db="EMBL/GenBank/DDBJ databases">
        <title>Genome of Vicingus serpentipes NCIMB 15042.</title>
        <authorList>
            <person name="Bowman J.P."/>
        </authorList>
    </citation>
    <scope>NUCLEOTIDE SEQUENCE [LARGE SCALE GENOMIC DNA]</scope>
    <source>
        <strain evidence="2 3">NCIMB 15042</strain>
    </source>
</reference>
<dbReference type="AlphaFoldDB" id="A0A5C6RWS4"/>
<keyword evidence="1" id="KW-0732">Signal</keyword>
<sequence>MKARQFFKIFILVIGLVSFKSSIAQCDTIASLCDNHLTNGFISDGQDYRSLLLDDEIAEFNMTLYGNSKYRFAACSGLTDGNLLFSVYDKERNLLFTNKDYANAPYWDFNINNTIDCIIEAQLDPNNSASGCAVLLVGFKQ</sequence>
<feature type="signal peptide" evidence="1">
    <location>
        <begin position="1"/>
        <end position="26"/>
    </location>
</feature>
<dbReference type="RefSeq" id="WP_147097446.1">
    <property type="nucleotide sequence ID" value="NZ_VOOS01000001.1"/>
</dbReference>
<keyword evidence="3" id="KW-1185">Reference proteome</keyword>
<proteinExistence type="predicted"/>
<gene>
    <name evidence="2" type="ORF">FRY74_00170</name>
</gene>
<protein>
    <submittedName>
        <fullName evidence="2">Uncharacterized protein</fullName>
    </submittedName>
</protein>
<dbReference type="EMBL" id="VOOS01000001">
    <property type="protein sequence ID" value="TXB66633.1"/>
    <property type="molecule type" value="Genomic_DNA"/>
</dbReference>
<evidence type="ECO:0000256" key="1">
    <source>
        <dbReference type="SAM" id="SignalP"/>
    </source>
</evidence>
<dbReference type="Proteomes" id="UP000321721">
    <property type="component" value="Unassembled WGS sequence"/>
</dbReference>
<evidence type="ECO:0000313" key="2">
    <source>
        <dbReference type="EMBL" id="TXB66633.1"/>
    </source>
</evidence>
<dbReference type="OrthoDB" id="1120448at2"/>
<organism evidence="2 3">
    <name type="scientific">Vicingus serpentipes</name>
    <dbReference type="NCBI Taxonomy" id="1926625"/>
    <lineage>
        <taxon>Bacteria</taxon>
        <taxon>Pseudomonadati</taxon>
        <taxon>Bacteroidota</taxon>
        <taxon>Flavobacteriia</taxon>
        <taxon>Flavobacteriales</taxon>
        <taxon>Vicingaceae</taxon>
        <taxon>Vicingus</taxon>
    </lineage>
</organism>